<evidence type="ECO:0000313" key="3">
    <source>
        <dbReference type="Proteomes" id="UP000799429"/>
    </source>
</evidence>
<keyword evidence="3" id="KW-1185">Reference proteome</keyword>
<feature type="compositionally biased region" description="Basic and acidic residues" evidence="1">
    <location>
        <begin position="94"/>
        <end position="103"/>
    </location>
</feature>
<feature type="compositionally biased region" description="Low complexity" evidence="1">
    <location>
        <begin position="20"/>
        <end position="56"/>
    </location>
</feature>
<evidence type="ECO:0000256" key="1">
    <source>
        <dbReference type="SAM" id="MobiDB-lite"/>
    </source>
</evidence>
<reference evidence="2" key="1">
    <citation type="journal article" date="2020" name="Stud. Mycol.">
        <title>101 Dothideomycetes genomes: a test case for predicting lifestyles and emergence of pathogens.</title>
        <authorList>
            <person name="Haridas S."/>
            <person name="Albert R."/>
            <person name="Binder M."/>
            <person name="Bloem J."/>
            <person name="Labutti K."/>
            <person name="Salamov A."/>
            <person name="Andreopoulos B."/>
            <person name="Baker S."/>
            <person name="Barry K."/>
            <person name="Bills G."/>
            <person name="Bluhm B."/>
            <person name="Cannon C."/>
            <person name="Castanera R."/>
            <person name="Culley D."/>
            <person name="Daum C."/>
            <person name="Ezra D."/>
            <person name="Gonzalez J."/>
            <person name="Henrissat B."/>
            <person name="Kuo A."/>
            <person name="Liang C."/>
            <person name="Lipzen A."/>
            <person name="Lutzoni F."/>
            <person name="Magnuson J."/>
            <person name="Mondo S."/>
            <person name="Nolan M."/>
            <person name="Ohm R."/>
            <person name="Pangilinan J."/>
            <person name="Park H.-J."/>
            <person name="Ramirez L."/>
            <person name="Alfaro M."/>
            <person name="Sun H."/>
            <person name="Tritt A."/>
            <person name="Yoshinaga Y."/>
            <person name="Zwiers L.-H."/>
            <person name="Turgeon B."/>
            <person name="Goodwin S."/>
            <person name="Spatafora J."/>
            <person name="Crous P."/>
            <person name="Grigoriev I."/>
        </authorList>
    </citation>
    <scope>NUCLEOTIDE SEQUENCE</scope>
    <source>
        <strain evidence="2">CBS 101060</strain>
    </source>
</reference>
<dbReference type="Proteomes" id="UP000799429">
    <property type="component" value="Unassembled WGS sequence"/>
</dbReference>
<feature type="compositionally biased region" description="Polar residues" evidence="1">
    <location>
        <begin position="58"/>
        <end position="87"/>
    </location>
</feature>
<feature type="compositionally biased region" description="Polar residues" evidence="1">
    <location>
        <begin position="7"/>
        <end position="19"/>
    </location>
</feature>
<accession>A0A9P4VNJ3</accession>
<dbReference type="EMBL" id="MU006094">
    <property type="protein sequence ID" value="KAF2839801.1"/>
    <property type="molecule type" value="Genomic_DNA"/>
</dbReference>
<dbReference type="AlphaFoldDB" id="A0A9P4VNJ3"/>
<name>A0A9P4VNJ3_9PEZI</name>
<protein>
    <submittedName>
        <fullName evidence="2">Uncharacterized protein</fullName>
    </submittedName>
</protein>
<comment type="caution">
    <text evidence="2">The sequence shown here is derived from an EMBL/GenBank/DDBJ whole genome shotgun (WGS) entry which is preliminary data.</text>
</comment>
<evidence type="ECO:0000313" key="2">
    <source>
        <dbReference type="EMBL" id="KAF2839801.1"/>
    </source>
</evidence>
<feature type="region of interest" description="Disordered" evidence="1">
    <location>
        <begin position="1"/>
        <end position="105"/>
    </location>
</feature>
<organism evidence="2 3">
    <name type="scientific">Patellaria atrata CBS 101060</name>
    <dbReference type="NCBI Taxonomy" id="1346257"/>
    <lineage>
        <taxon>Eukaryota</taxon>
        <taxon>Fungi</taxon>
        <taxon>Dikarya</taxon>
        <taxon>Ascomycota</taxon>
        <taxon>Pezizomycotina</taxon>
        <taxon>Dothideomycetes</taxon>
        <taxon>Dothideomycetes incertae sedis</taxon>
        <taxon>Patellariales</taxon>
        <taxon>Patellariaceae</taxon>
        <taxon>Patellaria</taxon>
    </lineage>
</organism>
<proteinExistence type="predicted"/>
<sequence length="158" mass="16890">MDKTPKFSVTSIPLASGSRTVKSASSSPGSTTQSTFSTILRTTTIKSSVVTSSGKSRPITSSGPVTPSRSATSSRPVTSSRPITSSVKPRPTHKGGERARIDCEPINGQDKNCNCKFVDNTIEWVDKKTNGKCPRYYAEHTGVSGGYTIKEETDKGRD</sequence>
<gene>
    <name evidence="2" type="ORF">M501DRAFT_1015891</name>
</gene>